<dbReference type="InterPro" id="IPR008007">
    <property type="entry name" value="Peptidase_M42"/>
</dbReference>
<dbReference type="InterPro" id="IPR017537">
    <property type="entry name" value="Peptidase_M42_hydrolase"/>
</dbReference>
<dbReference type="NCBIfam" id="TIGR03106">
    <property type="entry name" value="trio_M42_hydro"/>
    <property type="match status" value="1"/>
</dbReference>
<evidence type="ECO:0000256" key="1">
    <source>
        <dbReference type="ARBA" id="ARBA00006272"/>
    </source>
</evidence>
<dbReference type="Pfam" id="PF05343">
    <property type="entry name" value="Peptidase_M42"/>
    <property type="match status" value="1"/>
</dbReference>
<keyword evidence="3" id="KW-0645">Protease</keyword>
<dbReference type="GO" id="GO:0046872">
    <property type="term" value="F:metal ion binding"/>
    <property type="evidence" value="ECO:0007669"/>
    <property type="project" value="UniProtKB-KW"/>
</dbReference>
<dbReference type="EMBL" id="JACHVY010000002">
    <property type="protein sequence ID" value="MBB2901699.1"/>
    <property type="molecule type" value="Genomic_DNA"/>
</dbReference>
<reference evidence="7 8" key="2">
    <citation type="submission" date="2020-08" db="EMBL/GenBank/DDBJ databases">
        <authorList>
            <person name="Partida-Martinez L."/>
            <person name="Huntemann M."/>
            <person name="Clum A."/>
            <person name="Wang J."/>
            <person name="Palaniappan K."/>
            <person name="Ritter S."/>
            <person name="Chen I.-M."/>
            <person name="Stamatis D."/>
            <person name="Reddy T."/>
            <person name="O'Malley R."/>
            <person name="Daum C."/>
            <person name="Shapiro N."/>
            <person name="Ivanova N."/>
            <person name="Kyrpides N."/>
            <person name="Woyke T."/>
        </authorList>
    </citation>
    <scope>NUCLEOTIDE SEQUENCE [LARGE SCALE GENOMIC DNA]</scope>
    <source>
        <strain evidence="7 8">AS2.23</strain>
    </source>
</reference>
<dbReference type="PANTHER" id="PTHR32481:SF7">
    <property type="entry name" value="AMINOPEPTIDASE YHFE-RELATED"/>
    <property type="match status" value="1"/>
</dbReference>
<dbReference type="GO" id="GO:0006508">
    <property type="term" value="P:proteolysis"/>
    <property type="evidence" value="ECO:0007669"/>
    <property type="project" value="UniProtKB-KW"/>
</dbReference>
<protein>
    <submittedName>
        <fullName evidence="7">Peptidase M42 family hydrolase</fullName>
    </submittedName>
</protein>
<dbReference type="Gene3D" id="2.40.30.40">
    <property type="entry name" value="Peptidase M42, domain 2"/>
    <property type="match status" value="1"/>
</dbReference>
<sequence>MNARTNAQPPATTPREVDLPVDVEYLTSTLMELLRIPSPSGRTDAVMQVVGTHVDALGLSFDLTRRGILRATLPGATDAVKRAVVVHADTIGLMVKQVKDSGRLEVVPVGSHSARFAEGAHVTVFTDDFDRVYTGTVLPLKSSGHTFGDEIDTQGVGWDQVEVRIDEPVESARDVAALGVEVGDFVALDAAPQLTRGGYVKSRHLDDKAGLAACLAALKALHDADVPLAVTAQFLVTIGEEVGFGATHGLAPDVAELVAVDNAVVAAGQNSREELVSIGMLDMTGPFDYHLSRRLHSLARAHGIPAVRDVYRHYRSDAAPALEAGIEARHALLGFGLDSSHGHERAHVDGLVALARLLVVYLQSGLTFDDWDQAEAGPLADFPSTSVQPAEPEPVDRTVLPD</sequence>
<proteinExistence type="inferred from homology"/>
<evidence type="ECO:0000256" key="4">
    <source>
        <dbReference type="ARBA" id="ARBA00022723"/>
    </source>
</evidence>
<dbReference type="Proteomes" id="UP000533269">
    <property type="component" value="Unassembled WGS sequence"/>
</dbReference>
<dbReference type="AlphaFoldDB" id="A0A7W4XXX3"/>
<evidence type="ECO:0000313" key="7">
    <source>
        <dbReference type="EMBL" id="MBB2901699.1"/>
    </source>
</evidence>
<feature type="region of interest" description="Disordered" evidence="6">
    <location>
        <begin position="379"/>
        <end position="402"/>
    </location>
</feature>
<dbReference type="SUPFAM" id="SSF101821">
    <property type="entry name" value="Aminopeptidase/glucanase lid domain"/>
    <property type="match status" value="1"/>
</dbReference>
<reference evidence="7 8" key="1">
    <citation type="submission" date="2020-08" db="EMBL/GenBank/DDBJ databases">
        <title>The Agave Microbiome: Exploring the role of microbial communities in plant adaptations to desert environments.</title>
        <authorList>
            <person name="Partida-Martinez L.P."/>
        </authorList>
    </citation>
    <scope>NUCLEOTIDE SEQUENCE [LARGE SCALE GENOMIC DNA]</scope>
    <source>
        <strain evidence="7 8">AS2.23</strain>
    </source>
</reference>
<organism evidence="7 8">
    <name type="scientific">Kineococcus radiotolerans</name>
    <dbReference type="NCBI Taxonomy" id="131568"/>
    <lineage>
        <taxon>Bacteria</taxon>
        <taxon>Bacillati</taxon>
        <taxon>Actinomycetota</taxon>
        <taxon>Actinomycetes</taxon>
        <taxon>Kineosporiales</taxon>
        <taxon>Kineosporiaceae</taxon>
        <taxon>Kineococcus</taxon>
    </lineage>
</organism>
<comment type="caution">
    <text evidence="7">The sequence shown here is derived from an EMBL/GenBank/DDBJ whole genome shotgun (WGS) entry which is preliminary data.</text>
</comment>
<accession>A0A7W4XXX3</accession>
<gene>
    <name evidence="7" type="ORF">FHR75_002514</name>
</gene>
<evidence type="ECO:0000313" key="8">
    <source>
        <dbReference type="Proteomes" id="UP000533269"/>
    </source>
</evidence>
<dbReference type="CDD" id="cd05657">
    <property type="entry name" value="M42_glucanase_like"/>
    <property type="match status" value="1"/>
</dbReference>
<keyword evidence="4" id="KW-0479">Metal-binding</keyword>
<evidence type="ECO:0000256" key="5">
    <source>
        <dbReference type="ARBA" id="ARBA00022801"/>
    </source>
</evidence>
<keyword evidence="5 7" id="KW-0378">Hydrolase</keyword>
<dbReference type="GO" id="GO:0004177">
    <property type="term" value="F:aminopeptidase activity"/>
    <property type="evidence" value="ECO:0007669"/>
    <property type="project" value="UniProtKB-KW"/>
</dbReference>
<keyword evidence="2" id="KW-0031">Aminopeptidase</keyword>
<dbReference type="SUPFAM" id="SSF53187">
    <property type="entry name" value="Zn-dependent exopeptidases"/>
    <property type="match status" value="1"/>
</dbReference>
<name>A0A7W4XXX3_KINRA</name>
<evidence type="ECO:0000256" key="3">
    <source>
        <dbReference type="ARBA" id="ARBA00022670"/>
    </source>
</evidence>
<dbReference type="RefSeq" id="WP_183391702.1">
    <property type="nucleotide sequence ID" value="NZ_JACHVY010000002.1"/>
</dbReference>
<dbReference type="InterPro" id="IPR051464">
    <property type="entry name" value="Peptidase_M42_aminopept"/>
</dbReference>
<dbReference type="Gene3D" id="3.40.630.10">
    <property type="entry name" value="Zn peptidases"/>
    <property type="match status" value="1"/>
</dbReference>
<dbReference type="InterPro" id="IPR023367">
    <property type="entry name" value="Peptidase_M42_dom2"/>
</dbReference>
<evidence type="ECO:0000256" key="2">
    <source>
        <dbReference type="ARBA" id="ARBA00022438"/>
    </source>
</evidence>
<dbReference type="PANTHER" id="PTHR32481">
    <property type="entry name" value="AMINOPEPTIDASE"/>
    <property type="match status" value="1"/>
</dbReference>
<comment type="similarity">
    <text evidence="1">Belongs to the peptidase M42 family.</text>
</comment>
<evidence type="ECO:0000256" key="6">
    <source>
        <dbReference type="SAM" id="MobiDB-lite"/>
    </source>
</evidence>